<evidence type="ECO:0000313" key="3">
    <source>
        <dbReference type="RefSeq" id="XP_026683152.1"/>
    </source>
</evidence>
<name>A0A3Q0J3T7_DIACI</name>
<proteinExistence type="predicted"/>
<protein>
    <submittedName>
        <fullName evidence="3">Uncharacterized protein LOC113469547</fullName>
    </submittedName>
</protein>
<feature type="region of interest" description="Disordered" evidence="1">
    <location>
        <begin position="131"/>
        <end position="184"/>
    </location>
</feature>
<sequence length="184" mass="20630">MKEEVEKLSDKIGIPKNEEDDKMDFGLGSIYNMQQWSKQDQQLYGTTPYVRPPTLSNIRQVSKSLTSSSSLDLEKELEALESYSDVELNEAEILDTLTMLNMNPRLLDNDASSNSTKSKPVMTRLEQIEEPRTNANLVQRKTSSLSTNPSTSIAELNSNKPSIENTSHNSAINKNDEEEGMSLL</sequence>
<dbReference type="AlphaFoldDB" id="A0A3Q0J3T7"/>
<evidence type="ECO:0000256" key="1">
    <source>
        <dbReference type="SAM" id="MobiDB-lite"/>
    </source>
</evidence>
<reference evidence="3" key="1">
    <citation type="submission" date="2025-08" db="UniProtKB">
        <authorList>
            <consortium name="RefSeq"/>
        </authorList>
    </citation>
    <scope>IDENTIFICATION</scope>
</reference>
<dbReference type="PaxDb" id="121845-A0A3Q0J3T7"/>
<dbReference type="Proteomes" id="UP000079169">
    <property type="component" value="Unplaced"/>
</dbReference>
<organism evidence="2 3">
    <name type="scientific">Diaphorina citri</name>
    <name type="common">Asian citrus psyllid</name>
    <dbReference type="NCBI Taxonomy" id="121845"/>
    <lineage>
        <taxon>Eukaryota</taxon>
        <taxon>Metazoa</taxon>
        <taxon>Ecdysozoa</taxon>
        <taxon>Arthropoda</taxon>
        <taxon>Hexapoda</taxon>
        <taxon>Insecta</taxon>
        <taxon>Pterygota</taxon>
        <taxon>Neoptera</taxon>
        <taxon>Paraneoptera</taxon>
        <taxon>Hemiptera</taxon>
        <taxon>Sternorrhyncha</taxon>
        <taxon>Psylloidea</taxon>
        <taxon>Psyllidae</taxon>
        <taxon>Diaphorininae</taxon>
        <taxon>Diaphorina</taxon>
    </lineage>
</organism>
<feature type="compositionally biased region" description="Basic and acidic residues" evidence="1">
    <location>
        <begin position="1"/>
        <end position="10"/>
    </location>
</feature>
<keyword evidence="2" id="KW-1185">Reference proteome</keyword>
<dbReference type="GeneID" id="113469547"/>
<accession>A0A3Q0J3T7</accession>
<evidence type="ECO:0000313" key="2">
    <source>
        <dbReference type="Proteomes" id="UP000079169"/>
    </source>
</evidence>
<feature type="region of interest" description="Disordered" evidence="1">
    <location>
        <begin position="1"/>
        <end position="20"/>
    </location>
</feature>
<dbReference type="RefSeq" id="XP_026683152.1">
    <property type="nucleotide sequence ID" value="XM_026827351.1"/>
</dbReference>
<feature type="compositionally biased region" description="Polar residues" evidence="1">
    <location>
        <begin position="133"/>
        <end position="173"/>
    </location>
</feature>
<dbReference type="KEGG" id="dci:113469547"/>
<gene>
    <name evidence="3" type="primary">LOC113469547</name>
</gene>